<dbReference type="Proteomes" id="UP000217348">
    <property type="component" value="Chromosome"/>
</dbReference>
<dbReference type="KEGG" id="csto:CGC58_04410"/>
<accession>A0A250FV36</accession>
<evidence type="ECO:0000313" key="2">
    <source>
        <dbReference type="Proteomes" id="UP000217348"/>
    </source>
</evidence>
<dbReference type="AlphaFoldDB" id="A0A250FV36"/>
<evidence type="ECO:0000313" key="1">
    <source>
        <dbReference type="EMBL" id="ATA89022.1"/>
    </source>
</evidence>
<sequence>MALAIVSTGAYAQAQDRATKGTAPTQNVNCVDNAQNPIVGKKYTYTVDGPEGKYHFFATNNTTFINDGNLLTTGAYTEGGGQIKVTTGSYNDANSESKSIELAWTNVAGTSYLVVNHTPKANCTTANNLKVLKIQPKNAFFIELRNMNNGKQTQASSALSNVEVCLGTIKSAEIEGDQVAYNYGEQSLFYELTAVNYDKSFVPQIKLEGLKTGQTATLKWGYNRDNISQVLKTINVADINQPIDFPEIVADELIDPSEGVSIYLELVINNGKEEGLVDQPITLLADATTGINKNIKDVKVTDCSEENDFADKAIQTLKARATVTAGTGLQFISPKP</sequence>
<proteinExistence type="predicted"/>
<dbReference type="EMBL" id="CP022387">
    <property type="protein sequence ID" value="ATA89022.1"/>
    <property type="molecule type" value="Genomic_DNA"/>
</dbReference>
<organism evidence="1 2">
    <name type="scientific">Capnocytophaga stomatis</name>
    <dbReference type="NCBI Taxonomy" id="1848904"/>
    <lineage>
        <taxon>Bacteria</taxon>
        <taxon>Pseudomonadati</taxon>
        <taxon>Bacteroidota</taxon>
        <taxon>Flavobacteriia</taxon>
        <taxon>Flavobacteriales</taxon>
        <taxon>Flavobacteriaceae</taxon>
        <taxon>Capnocytophaga</taxon>
    </lineage>
</organism>
<reference evidence="2" key="1">
    <citation type="submission" date="2017-06" db="EMBL/GenBank/DDBJ databases">
        <title>Capnocytophaga spp. assemblies.</title>
        <authorList>
            <person name="Gulvik C.A."/>
        </authorList>
    </citation>
    <scope>NUCLEOTIDE SEQUENCE [LARGE SCALE GENOMIC DNA]</scope>
    <source>
        <strain evidence="2">H2177</strain>
    </source>
</reference>
<name>A0A250FV36_9FLAO</name>
<protein>
    <submittedName>
        <fullName evidence="1">Uncharacterized protein</fullName>
    </submittedName>
</protein>
<gene>
    <name evidence="1" type="ORF">CGC58_04410</name>
</gene>